<evidence type="ECO:0000256" key="7">
    <source>
        <dbReference type="ARBA" id="ARBA00023125"/>
    </source>
</evidence>
<evidence type="ECO:0000256" key="1">
    <source>
        <dbReference type="ARBA" id="ARBA00004123"/>
    </source>
</evidence>
<comment type="caution">
    <text evidence="12">The sequence shown here is derived from an EMBL/GenBank/DDBJ whole genome shotgun (WGS) entry which is preliminary data.</text>
</comment>
<dbReference type="PANTHER" id="PTHR24403">
    <property type="entry name" value="ZINC FINGER PROTEIN"/>
    <property type="match status" value="1"/>
</dbReference>
<dbReference type="AlphaFoldDB" id="A0AAE1LES4"/>
<dbReference type="Gene3D" id="3.30.160.60">
    <property type="entry name" value="Classic Zinc Finger"/>
    <property type="match status" value="2"/>
</dbReference>
<reference evidence="12" key="1">
    <citation type="submission" date="2021-07" db="EMBL/GenBank/DDBJ databases">
        <authorList>
            <person name="Catto M.A."/>
            <person name="Jacobson A."/>
            <person name="Kennedy G."/>
            <person name="Labadie P."/>
            <person name="Hunt B.G."/>
            <person name="Srinivasan R."/>
        </authorList>
    </citation>
    <scope>NUCLEOTIDE SEQUENCE</scope>
    <source>
        <strain evidence="12">PL_HMW_Pooled</strain>
        <tissue evidence="12">Head</tissue>
    </source>
</reference>
<keyword evidence="7" id="KW-0238">DNA-binding</keyword>
<evidence type="ECO:0000256" key="10">
    <source>
        <dbReference type="PROSITE-ProRule" id="PRU00042"/>
    </source>
</evidence>
<dbReference type="PROSITE" id="PS50157">
    <property type="entry name" value="ZINC_FINGER_C2H2_2"/>
    <property type="match status" value="2"/>
</dbReference>
<keyword evidence="2" id="KW-0479">Metal-binding</keyword>
<dbReference type="InterPro" id="IPR036236">
    <property type="entry name" value="Znf_C2H2_sf"/>
</dbReference>
<keyword evidence="4 10" id="KW-0863">Zinc-finger</keyword>
<evidence type="ECO:0000256" key="8">
    <source>
        <dbReference type="ARBA" id="ARBA00023163"/>
    </source>
</evidence>
<evidence type="ECO:0000256" key="9">
    <source>
        <dbReference type="ARBA" id="ARBA00023242"/>
    </source>
</evidence>
<dbReference type="Proteomes" id="UP001219518">
    <property type="component" value="Unassembled WGS sequence"/>
</dbReference>
<dbReference type="EMBL" id="JAHWGI010000440">
    <property type="protein sequence ID" value="KAK3915457.1"/>
    <property type="molecule type" value="Genomic_DNA"/>
</dbReference>
<feature type="domain" description="C2H2-type" evidence="11">
    <location>
        <begin position="96"/>
        <end position="124"/>
    </location>
</feature>
<accession>A0AAE1LES4</accession>
<evidence type="ECO:0000259" key="11">
    <source>
        <dbReference type="PROSITE" id="PS50157"/>
    </source>
</evidence>
<dbReference type="InterPro" id="IPR013087">
    <property type="entry name" value="Znf_C2H2_type"/>
</dbReference>
<keyword evidence="3" id="KW-0677">Repeat</keyword>
<keyword evidence="9" id="KW-0539">Nucleus</keyword>
<reference evidence="12" key="2">
    <citation type="journal article" date="2023" name="BMC Genomics">
        <title>Pest status, molecular evolution, and epigenetic factors derived from the genome assembly of Frankliniella fusca, a thysanopteran phytovirus vector.</title>
        <authorList>
            <person name="Catto M.A."/>
            <person name="Labadie P.E."/>
            <person name="Jacobson A.L."/>
            <person name="Kennedy G.G."/>
            <person name="Srinivasan R."/>
            <person name="Hunt B.G."/>
        </authorList>
    </citation>
    <scope>NUCLEOTIDE SEQUENCE</scope>
    <source>
        <strain evidence="12">PL_HMW_Pooled</strain>
    </source>
</reference>
<keyword evidence="5" id="KW-0862">Zinc</keyword>
<dbReference type="GO" id="GO:0045944">
    <property type="term" value="P:positive regulation of transcription by RNA polymerase II"/>
    <property type="evidence" value="ECO:0007669"/>
    <property type="project" value="TreeGrafter"/>
</dbReference>
<dbReference type="GO" id="GO:0008270">
    <property type="term" value="F:zinc ion binding"/>
    <property type="evidence" value="ECO:0007669"/>
    <property type="project" value="UniProtKB-KW"/>
</dbReference>
<dbReference type="GO" id="GO:0005634">
    <property type="term" value="C:nucleus"/>
    <property type="evidence" value="ECO:0007669"/>
    <property type="project" value="UniProtKB-SubCell"/>
</dbReference>
<comment type="subcellular location">
    <subcellularLocation>
        <location evidence="1">Nucleus</location>
    </subcellularLocation>
</comment>
<evidence type="ECO:0000313" key="12">
    <source>
        <dbReference type="EMBL" id="KAK3915457.1"/>
    </source>
</evidence>
<dbReference type="InterPro" id="IPR050688">
    <property type="entry name" value="Zinc_finger/UBP_domain"/>
</dbReference>
<evidence type="ECO:0000256" key="4">
    <source>
        <dbReference type="ARBA" id="ARBA00022771"/>
    </source>
</evidence>
<dbReference type="PANTHER" id="PTHR24403:SF67">
    <property type="entry name" value="FI01116P-RELATED"/>
    <property type="match status" value="1"/>
</dbReference>
<keyword evidence="6" id="KW-0805">Transcription regulation</keyword>
<dbReference type="GO" id="GO:0003677">
    <property type="term" value="F:DNA binding"/>
    <property type="evidence" value="ECO:0007669"/>
    <property type="project" value="UniProtKB-KW"/>
</dbReference>
<dbReference type="Pfam" id="PF00096">
    <property type="entry name" value="zf-C2H2"/>
    <property type="match status" value="1"/>
</dbReference>
<dbReference type="SMART" id="SM00355">
    <property type="entry name" value="ZnF_C2H2"/>
    <property type="match status" value="2"/>
</dbReference>
<keyword evidence="8" id="KW-0804">Transcription</keyword>
<keyword evidence="13" id="KW-1185">Reference proteome</keyword>
<evidence type="ECO:0000256" key="5">
    <source>
        <dbReference type="ARBA" id="ARBA00022833"/>
    </source>
</evidence>
<protein>
    <submittedName>
        <fullName evidence="12">Longitudinals lacking protein, isoforms F/I/K/T</fullName>
    </submittedName>
</protein>
<dbReference type="FunFam" id="3.30.160.60:FF:000322">
    <property type="entry name" value="GDNF-inducible zinc finger protein 1"/>
    <property type="match status" value="1"/>
</dbReference>
<gene>
    <name evidence="12" type="ORF">KUF71_005764</name>
</gene>
<dbReference type="SUPFAM" id="SSF57667">
    <property type="entry name" value="beta-beta-alpha zinc fingers"/>
    <property type="match status" value="1"/>
</dbReference>
<feature type="domain" description="C2H2-type" evidence="11">
    <location>
        <begin position="67"/>
        <end position="94"/>
    </location>
</feature>
<name>A0AAE1LES4_9NEOP</name>
<evidence type="ECO:0000256" key="6">
    <source>
        <dbReference type="ARBA" id="ARBA00023015"/>
    </source>
</evidence>
<evidence type="ECO:0000313" key="13">
    <source>
        <dbReference type="Proteomes" id="UP001219518"/>
    </source>
</evidence>
<proteinExistence type="predicted"/>
<evidence type="ECO:0000256" key="3">
    <source>
        <dbReference type="ARBA" id="ARBA00022737"/>
    </source>
</evidence>
<sequence length="152" mass="16878">MEVTNRIRTSSNSGSGTLPSHPFPSHWLSGYSYATQHASYGSHVSHVGLVGLLERPPGERGDPDKPYACPQCGKRYGWKKSLNLHIRQECGKEPQFPCPFCDYRSKQKSNLVSHIRHRHEKDLAIAKQLAKVRPQGGYQHLDAGNDSPASSS</sequence>
<organism evidence="12 13">
    <name type="scientific">Frankliniella fusca</name>
    <dbReference type="NCBI Taxonomy" id="407009"/>
    <lineage>
        <taxon>Eukaryota</taxon>
        <taxon>Metazoa</taxon>
        <taxon>Ecdysozoa</taxon>
        <taxon>Arthropoda</taxon>
        <taxon>Hexapoda</taxon>
        <taxon>Insecta</taxon>
        <taxon>Pterygota</taxon>
        <taxon>Neoptera</taxon>
        <taxon>Paraneoptera</taxon>
        <taxon>Thysanoptera</taxon>
        <taxon>Terebrantia</taxon>
        <taxon>Thripoidea</taxon>
        <taxon>Thripidae</taxon>
        <taxon>Frankliniella</taxon>
    </lineage>
</organism>
<evidence type="ECO:0000256" key="2">
    <source>
        <dbReference type="ARBA" id="ARBA00022723"/>
    </source>
</evidence>